<evidence type="ECO:0000256" key="15">
    <source>
        <dbReference type="RuleBase" id="RU368018"/>
    </source>
</evidence>
<dbReference type="PANTHER" id="PTHR20973:SF0">
    <property type="entry name" value="NON-STRUCTURAL MAINTENANCE OF CHROMOSOMES ELEMENT 1 HOMOLOG"/>
    <property type="match status" value="1"/>
</dbReference>
<comment type="subunit">
    <text evidence="15">Component of the Smc5-Smc6 complex.</text>
</comment>
<feature type="region of interest" description="Disordered" evidence="16">
    <location>
        <begin position="297"/>
        <end position="329"/>
    </location>
</feature>
<evidence type="ECO:0000313" key="18">
    <source>
        <dbReference type="EMBL" id="PHH64586.1"/>
    </source>
</evidence>
<evidence type="ECO:0000256" key="8">
    <source>
        <dbReference type="ARBA" id="ARBA00022763"/>
    </source>
</evidence>
<keyword evidence="14 15" id="KW-0539">Nucleus</keyword>
<keyword evidence="11 15" id="KW-0862">Zinc</keyword>
<evidence type="ECO:0000256" key="11">
    <source>
        <dbReference type="ARBA" id="ARBA00022833"/>
    </source>
</evidence>
<dbReference type="InterPro" id="IPR013083">
    <property type="entry name" value="Znf_RING/FYVE/PHD"/>
</dbReference>
<dbReference type="InterPro" id="IPR011513">
    <property type="entry name" value="Nse1"/>
</dbReference>
<keyword evidence="12 15" id="KW-0233">DNA recombination</keyword>
<keyword evidence="8 15" id="KW-0227">DNA damage</keyword>
<feature type="domain" description="Non-structural maintenance of chromosomes element 1 RING C4HC3-type" evidence="17">
    <location>
        <begin position="230"/>
        <end position="272"/>
    </location>
</feature>
<comment type="catalytic activity">
    <reaction evidence="1 15">
        <text>S-ubiquitinyl-[E2 ubiquitin-conjugating enzyme]-L-cysteine + [acceptor protein]-L-lysine = [E2 ubiquitin-conjugating enzyme]-L-cysteine + N(6)-ubiquitinyl-[acceptor protein]-L-lysine.</text>
        <dbReference type="EC" id="2.3.2.27"/>
    </reaction>
</comment>
<proteinExistence type="inferred from homology"/>
<evidence type="ECO:0000256" key="7">
    <source>
        <dbReference type="ARBA" id="ARBA00022723"/>
    </source>
</evidence>
<comment type="subcellular location">
    <subcellularLocation>
        <location evidence="2 15">Nucleus</location>
    </subcellularLocation>
</comment>
<feature type="region of interest" description="Disordered" evidence="16">
    <location>
        <begin position="147"/>
        <end position="170"/>
    </location>
</feature>
<name>A0A2C5YA46_9HYPO</name>
<gene>
    <name evidence="18" type="ORF">CDD81_4197</name>
</gene>
<reference evidence="18 19" key="1">
    <citation type="submission" date="2017-06" db="EMBL/GenBank/DDBJ databases">
        <title>Ant-infecting Ophiocordyceps genomes reveal a high diversity of potential behavioral manipulation genes and a possible major role for enterotoxins.</title>
        <authorList>
            <person name="De Bekker C."/>
            <person name="Evans H.C."/>
            <person name="Brachmann A."/>
            <person name="Hughes D.P."/>
        </authorList>
    </citation>
    <scope>NUCLEOTIDE SEQUENCE [LARGE SCALE GENOMIC DNA]</scope>
    <source>
        <strain evidence="18 19">Map64</strain>
    </source>
</reference>
<evidence type="ECO:0000256" key="10">
    <source>
        <dbReference type="ARBA" id="ARBA00022786"/>
    </source>
</evidence>
<dbReference type="CDD" id="cd16493">
    <property type="entry name" value="RING-CH-C4HC3_NSE1"/>
    <property type="match status" value="1"/>
</dbReference>
<keyword evidence="19" id="KW-1185">Reference proteome</keyword>
<comment type="function">
    <text evidence="15">Acts in a DNA repair pathway for removal of UV-induced DNA damage that is distinct from classical nucleotide excision repair and in repair of ionizing radiation damage. Functions in homologous recombination repair of DNA double strand breaks and in recovery of stalled replication forks.</text>
</comment>
<comment type="similarity">
    <text evidence="3 15">Belongs to the NSE1 family.</text>
</comment>
<protein>
    <recommendedName>
        <fullName evidence="5 15">Non-structural maintenance of chromosomes element 1 homolog</fullName>
        <ecNumber evidence="4 15">2.3.2.27</ecNumber>
    </recommendedName>
</protein>
<dbReference type="InterPro" id="IPR014857">
    <property type="entry name" value="Nse1_RING_C4HC3-type"/>
</dbReference>
<evidence type="ECO:0000256" key="1">
    <source>
        <dbReference type="ARBA" id="ARBA00000900"/>
    </source>
</evidence>
<evidence type="ECO:0000256" key="14">
    <source>
        <dbReference type="ARBA" id="ARBA00023242"/>
    </source>
</evidence>
<dbReference type="GO" id="GO:0061630">
    <property type="term" value="F:ubiquitin protein ligase activity"/>
    <property type="evidence" value="ECO:0007669"/>
    <property type="project" value="UniProtKB-EC"/>
</dbReference>
<evidence type="ECO:0000259" key="17">
    <source>
        <dbReference type="Pfam" id="PF08746"/>
    </source>
</evidence>
<dbReference type="STRING" id="1399860.A0A2C5YA46"/>
<evidence type="ECO:0000256" key="6">
    <source>
        <dbReference type="ARBA" id="ARBA00022679"/>
    </source>
</evidence>
<keyword evidence="9 15" id="KW-0863">Zinc-finger</keyword>
<dbReference type="Pfam" id="PF07574">
    <property type="entry name" value="SMC_Nse1"/>
    <property type="match status" value="1"/>
</dbReference>
<organism evidence="18 19">
    <name type="scientific">Ophiocordyceps australis</name>
    <dbReference type="NCBI Taxonomy" id="1399860"/>
    <lineage>
        <taxon>Eukaryota</taxon>
        <taxon>Fungi</taxon>
        <taxon>Dikarya</taxon>
        <taxon>Ascomycota</taxon>
        <taxon>Pezizomycotina</taxon>
        <taxon>Sordariomycetes</taxon>
        <taxon>Hypocreomycetidae</taxon>
        <taxon>Hypocreales</taxon>
        <taxon>Ophiocordycipitaceae</taxon>
        <taxon>Ophiocordyceps</taxon>
    </lineage>
</organism>
<comment type="caution">
    <text evidence="18">The sequence shown here is derived from an EMBL/GenBank/DDBJ whole genome shotgun (WGS) entry which is preliminary data.</text>
</comment>
<evidence type="ECO:0000256" key="12">
    <source>
        <dbReference type="ARBA" id="ARBA00023172"/>
    </source>
</evidence>
<evidence type="ECO:0000256" key="2">
    <source>
        <dbReference type="ARBA" id="ARBA00004123"/>
    </source>
</evidence>
<dbReference type="OrthoDB" id="185455at2759"/>
<dbReference type="GO" id="GO:0000724">
    <property type="term" value="P:double-strand break repair via homologous recombination"/>
    <property type="evidence" value="ECO:0007669"/>
    <property type="project" value="TreeGrafter"/>
</dbReference>
<keyword evidence="6 15" id="KW-0808">Transferase</keyword>
<dbReference type="Gene3D" id="3.30.40.10">
    <property type="entry name" value="Zinc/RING finger domain, C3HC4 (zinc finger)"/>
    <property type="match status" value="1"/>
</dbReference>
<dbReference type="PANTHER" id="PTHR20973">
    <property type="entry name" value="NON-SMC ELEMENT 1-RELATED"/>
    <property type="match status" value="1"/>
</dbReference>
<keyword evidence="7 15" id="KW-0479">Metal-binding</keyword>
<sequence>MERLLDPQYNDRHRAFLQGILVRGAVETKDLRILLANILTAFNGADDEVLPNDITENHLTEYLNAVSDAASLFDYEIRNTYHQLSKEHVYALVNTASDPQTQLATIYSPEELSFIKRVLDGIFDTYNTPRMEVLAITEMQAMKLARPNRRQSQLEDIDQDQDQTATEKGLKHSEVEDVLRSLVDSGWLDKSKAGFYSVTPRTLLELRPWLIEVYNDPDAEAGEWQRIKFCEACKDILTIGRRCQEPSCNLRLHDICHDAFFRTRRNKNCPKCDRNWTGERYVGERAVTMTKAYQKGRRRGRRSTVADDIMQQQGEDETACEQDDDVEEL</sequence>
<dbReference type="EC" id="2.3.2.27" evidence="4 15"/>
<dbReference type="AlphaFoldDB" id="A0A2C5YA46"/>
<dbReference type="GO" id="GO:0005634">
    <property type="term" value="C:nucleus"/>
    <property type="evidence" value="ECO:0007669"/>
    <property type="project" value="UniProtKB-SubCell"/>
</dbReference>
<evidence type="ECO:0000256" key="5">
    <source>
        <dbReference type="ARBA" id="ARBA00019422"/>
    </source>
</evidence>
<evidence type="ECO:0000256" key="3">
    <source>
        <dbReference type="ARBA" id="ARBA00010258"/>
    </source>
</evidence>
<evidence type="ECO:0000313" key="19">
    <source>
        <dbReference type="Proteomes" id="UP000226192"/>
    </source>
</evidence>
<evidence type="ECO:0000256" key="9">
    <source>
        <dbReference type="ARBA" id="ARBA00022771"/>
    </source>
</evidence>
<feature type="compositionally biased region" description="Acidic residues" evidence="16">
    <location>
        <begin position="314"/>
        <end position="329"/>
    </location>
</feature>
<evidence type="ECO:0000256" key="13">
    <source>
        <dbReference type="ARBA" id="ARBA00023204"/>
    </source>
</evidence>
<dbReference type="Proteomes" id="UP000226192">
    <property type="component" value="Unassembled WGS sequence"/>
</dbReference>
<keyword evidence="13 15" id="KW-0234">DNA repair</keyword>
<dbReference type="Gene3D" id="3.90.1150.220">
    <property type="match status" value="1"/>
</dbReference>
<dbReference type="Pfam" id="PF08746">
    <property type="entry name" value="zf-RING-like"/>
    <property type="match status" value="1"/>
</dbReference>
<evidence type="ECO:0000256" key="16">
    <source>
        <dbReference type="SAM" id="MobiDB-lite"/>
    </source>
</evidence>
<evidence type="ECO:0000256" key="4">
    <source>
        <dbReference type="ARBA" id="ARBA00012483"/>
    </source>
</evidence>
<dbReference type="Gene3D" id="1.10.10.10">
    <property type="entry name" value="Winged helix-like DNA-binding domain superfamily/Winged helix DNA-binding domain"/>
    <property type="match status" value="1"/>
</dbReference>
<accession>A0A2C5YA46</accession>
<dbReference type="GO" id="GO:0008270">
    <property type="term" value="F:zinc ion binding"/>
    <property type="evidence" value="ECO:0007669"/>
    <property type="project" value="UniProtKB-KW"/>
</dbReference>
<keyword evidence="10 15" id="KW-0833">Ubl conjugation pathway</keyword>
<dbReference type="InterPro" id="IPR036388">
    <property type="entry name" value="WH-like_DNA-bd_sf"/>
</dbReference>
<dbReference type="EMBL" id="NJET01000028">
    <property type="protein sequence ID" value="PHH64586.1"/>
    <property type="molecule type" value="Genomic_DNA"/>
</dbReference>
<dbReference type="GO" id="GO:0030915">
    <property type="term" value="C:Smc5-Smc6 complex"/>
    <property type="evidence" value="ECO:0007669"/>
    <property type="project" value="UniProtKB-UniRule"/>
</dbReference>